<dbReference type="InterPro" id="IPR049202">
    <property type="entry name" value="DUF6817"/>
</dbReference>
<dbReference type="Pfam" id="PF20680">
    <property type="entry name" value="DUF6817"/>
    <property type="match status" value="1"/>
</dbReference>
<dbReference type="PANTHER" id="PTHR43685">
    <property type="entry name" value="GLYCOSYLTRANSFERASE"/>
    <property type="match status" value="1"/>
</dbReference>
<reference evidence="3 4" key="1">
    <citation type="submission" date="2018-03" db="EMBL/GenBank/DDBJ databases">
        <title>The ancient ancestry and fast evolution of plastids.</title>
        <authorList>
            <person name="Moore K.R."/>
            <person name="Magnabosco C."/>
            <person name="Momper L."/>
            <person name="Gold D.A."/>
            <person name="Bosak T."/>
            <person name="Fournier G.P."/>
        </authorList>
    </citation>
    <scope>NUCLEOTIDE SEQUENCE [LARGE SCALE GENOMIC DNA]</scope>
    <source>
        <strain evidence="3 4">CCALA 015</strain>
    </source>
</reference>
<dbReference type="Proteomes" id="UP000238218">
    <property type="component" value="Unassembled WGS sequence"/>
</dbReference>
<dbReference type="SUPFAM" id="SSF53448">
    <property type="entry name" value="Nucleotide-diphospho-sugar transferases"/>
    <property type="match status" value="1"/>
</dbReference>
<protein>
    <recommendedName>
        <fullName evidence="5">Glycosyl transferase family 2</fullName>
    </recommendedName>
</protein>
<keyword evidence="4" id="KW-1185">Reference proteome</keyword>
<evidence type="ECO:0008006" key="5">
    <source>
        <dbReference type="Google" id="ProtNLM"/>
    </source>
</evidence>
<name>A0ABX5F7E0_9CHRO</name>
<evidence type="ECO:0000259" key="2">
    <source>
        <dbReference type="Pfam" id="PF20680"/>
    </source>
</evidence>
<dbReference type="SUPFAM" id="SSF109604">
    <property type="entry name" value="HD-domain/PDEase-like"/>
    <property type="match status" value="1"/>
</dbReference>
<dbReference type="InterPro" id="IPR050834">
    <property type="entry name" value="Glycosyltransf_2"/>
</dbReference>
<evidence type="ECO:0000313" key="4">
    <source>
        <dbReference type="Proteomes" id="UP000238218"/>
    </source>
</evidence>
<dbReference type="Gene3D" id="3.90.550.10">
    <property type="entry name" value="Spore Coat Polysaccharide Biosynthesis Protein SpsA, Chain A"/>
    <property type="match status" value="1"/>
</dbReference>
<dbReference type="InterPro" id="IPR029044">
    <property type="entry name" value="Nucleotide-diphossugar_trans"/>
</dbReference>
<proteinExistence type="predicted"/>
<gene>
    <name evidence="3" type="ORF">C7B81_08125</name>
</gene>
<dbReference type="Pfam" id="PF00535">
    <property type="entry name" value="Glycos_transf_2"/>
    <property type="match status" value="1"/>
</dbReference>
<sequence length="625" mass="69417">MRCTGRRGLRHTEMHHGDGWYHHNPASDWLLMNAPVRRGVRNTPVRVSPGGSPAHPLVTVVVVFRERHSVALRSLHSILEHRAYPFVLHYRDSQSPPSVRRELEAAEARGELSLFPAAPGTPNQQRNQALLAVTTKYVCFIDNDVLVTRGWIETLVATAERTGAGIVFPLYLMGEFAADRIHMAGGKNHLSEKDGQIEYNEEHLFANAPASRITPTLQAGDSDFGEFHCMLLSMAMLQELGPLDEAYLQVNEHIDIAMLARQANYRVIFEPKSVVSYVYANEHSPYWLCDIEPFRRRWSHEVAARDVAHLSSKWKLRSLQSMTSFLNRQIGSMEPVQPRPREPLAAAAAAVDNHVYSYVHSFPLLVRQCLANGHSPQEIAELNRVFDVAAELHGGSFRGSKKTFQEHVVRVASVLVVHGAPFDLVKASLLHAAYMPNTSSGRHLAPTERNRALLRELVGRRVEAIAHAYAAASAAGPRMAPPPVIEELPIVRAQASVVRIANDIEDLLDHAALLERKSLQHFARVHASHGPVAEACGYQAMVAEFAERLRLAEAALAPGSQDPAAAAWLIELLRERSPHPLLQSHSLAVRSRRLAARVVRKLPRRGIPLPLKRAARKVLSPFGVL</sequence>
<dbReference type="PANTHER" id="PTHR43685:SF2">
    <property type="entry name" value="GLYCOSYLTRANSFERASE 2-LIKE DOMAIN-CONTAINING PROTEIN"/>
    <property type="match status" value="1"/>
</dbReference>
<organism evidence="3 4">
    <name type="scientific">Aphanothece cf. minutissima CCALA 015</name>
    <dbReference type="NCBI Taxonomy" id="2107695"/>
    <lineage>
        <taxon>Bacteria</taxon>
        <taxon>Bacillati</taxon>
        <taxon>Cyanobacteriota</taxon>
        <taxon>Cyanophyceae</taxon>
        <taxon>Oscillatoriophycideae</taxon>
        <taxon>Chroococcales</taxon>
        <taxon>Aphanothecaceae</taxon>
        <taxon>Aphanothece</taxon>
    </lineage>
</organism>
<evidence type="ECO:0000313" key="3">
    <source>
        <dbReference type="EMBL" id="PSB37484.1"/>
    </source>
</evidence>
<accession>A0ABX5F7E0</accession>
<dbReference type="InterPro" id="IPR001173">
    <property type="entry name" value="Glyco_trans_2-like"/>
</dbReference>
<dbReference type="EMBL" id="PVWP01000005">
    <property type="protein sequence ID" value="PSB37484.1"/>
    <property type="molecule type" value="Genomic_DNA"/>
</dbReference>
<evidence type="ECO:0000259" key="1">
    <source>
        <dbReference type="Pfam" id="PF00535"/>
    </source>
</evidence>
<dbReference type="Gene3D" id="1.10.3210.10">
    <property type="entry name" value="Hypothetical protein af1432"/>
    <property type="match status" value="1"/>
</dbReference>
<comment type="caution">
    <text evidence="3">The sequence shown here is derived from an EMBL/GenBank/DDBJ whole genome shotgun (WGS) entry which is preliminary data.</text>
</comment>
<feature type="domain" description="DUF6817" evidence="2">
    <location>
        <begin position="395"/>
        <end position="471"/>
    </location>
</feature>
<feature type="domain" description="Glycosyltransferase 2-like" evidence="1">
    <location>
        <begin position="60"/>
        <end position="178"/>
    </location>
</feature>